<dbReference type="Gene3D" id="1.10.287.110">
    <property type="entry name" value="DnaJ domain"/>
    <property type="match status" value="1"/>
</dbReference>
<dbReference type="InterPro" id="IPR001623">
    <property type="entry name" value="DnaJ_domain"/>
</dbReference>
<sequence>MLSRLRSFRKDPSPATFRNVDPEIQLMLYAAAQFCIVHEKGDQNIARKVSNFYKGSKMSESQYRGVKALILGLMLLIKMKTETPHIYPTLIVSDSTRRKILKIQYSTEFPEQFRIIESLATSIEKDLQLHLENAKDYLIDLIWDNKIVIRKIIIQTDKKYPFYKEDIGVIWGSEECVGCVKTLEKYGIVCSKSDCDRKEARKKLRKLYLKYHPDKGGDPEVFNSIHKCAEEIVENHCLEKIRYNK</sequence>
<protein>
    <recommendedName>
        <fullName evidence="1">J domain-containing protein</fullName>
    </recommendedName>
</protein>
<dbReference type="InterPro" id="IPR036869">
    <property type="entry name" value="J_dom_sf"/>
</dbReference>
<evidence type="ECO:0000259" key="1">
    <source>
        <dbReference type="PROSITE" id="PS50076"/>
    </source>
</evidence>
<feature type="domain" description="J" evidence="1">
    <location>
        <begin position="184"/>
        <end position="245"/>
    </location>
</feature>
<dbReference type="PROSITE" id="PS50076">
    <property type="entry name" value="DNAJ_2"/>
    <property type="match status" value="1"/>
</dbReference>
<reference evidence="2" key="1">
    <citation type="journal article" date="2020" name="Nature">
        <title>Giant virus diversity and host interactions through global metagenomics.</title>
        <authorList>
            <person name="Schulz F."/>
            <person name="Roux S."/>
            <person name="Paez-Espino D."/>
            <person name="Jungbluth S."/>
            <person name="Walsh D.A."/>
            <person name="Denef V.J."/>
            <person name="McMahon K.D."/>
            <person name="Konstantinidis K.T."/>
            <person name="Eloe-Fadrosh E.A."/>
            <person name="Kyrpides N.C."/>
            <person name="Woyke T."/>
        </authorList>
    </citation>
    <scope>NUCLEOTIDE SEQUENCE</scope>
    <source>
        <strain evidence="2">GVMAG-M-3300005589-24</strain>
    </source>
</reference>
<accession>A0A6C0ELB5</accession>
<dbReference type="AlphaFoldDB" id="A0A6C0ELB5"/>
<evidence type="ECO:0000313" key="2">
    <source>
        <dbReference type="EMBL" id="QHT29461.1"/>
    </source>
</evidence>
<dbReference type="SUPFAM" id="SSF46565">
    <property type="entry name" value="Chaperone J-domain"/>
    <property type="match status" value="1"/>
</dbReference>
<proteinExistence type="predicted"/>
<organism evidence="2">
    <name type="scientific">viral metagenome</name>
    <dbReference type="NCBI Taxonomy" id="1070528"/>
    <lineage>
        <taxon>unclassified sequences</taxon>
        <taxon>metagenomes</taxon>
        <taxon>organismal metagenomes</taxon>
    </lineage>
</organism>
<name>A0A6C0ELB5_9ZZZZ</name>
<dbReference type="EMBL" id="MN738877">
    <property type="protein sequence ID" value="QHT29461.1"/>
    <property type="molecule type" value="Genomic_DNA"/>
</dbReference>